<sequence>MILDAWWRLQSGQIVWEKEKLFENVYDNEAFFGVDVSKFVEEVEIKEGQLTCFRIFCQSQGIGDQALLVAFSSLDSDEVETLEDAFSEEEIHTALSSLRGDKAPGLDRLSCGFEAVFELKINLNKTKYGGRDRLVFGASKEGYGVGPWKAIRNGWMKFSKRVAFMVGNGRRAHFWKDRWCQWRS</sequence>
<name>A0A438GP74_VITVI</name>
<evidence type="ECO:0000313" key="2">
    <source>
        <dbReference type="Proteomes" id="UP000288805"/>
    </source>
</evidence>
<evidence type="ECO:0000313" key="1">
    <source>
        <dbReference type="EMBL" id="RVW74013.1"/>
    </source>
</evidence>
<dbReference type="EMBL" id="QGNW01000378">
    <property type="protein sequence ID" value="RVW74013.1"/>
    <property type="molecule type" value="Genomic_DNA"/>
</dbReference>
<reference evidence="1 2" key="1">
    <citation type="journal article" date="2018" name="PLoS Genet.">
        <title>Population sequencing reveals clonal diversity and ancestral inbreeding in the grapevine cultivar Chardonnay.</title>
        <authorList>
            <person name="Roach M.J."/>
            <person name="Johnson D.L."/>
            <person name="Bohlmann J."/>
            <person name="van Vuuren H.J."/>
            <person name="Jones S.J."/>
            <person name="Pretorius I.S."/>
            <person name="Schmidt S.A."/>
            <person name="Borneman A.R."/>
        </authorList>
    </citation>
    <scope>NUCLEOTIDE SEQUENCE [LARGE SCALE GENOMIC DNA]</scope>
    <source>
        <strain evidence="2">cv. Chardonnay</strain>
        <tissue evidence="1">Leaf</tissue>
    </source>
</reference>
<accession>A0A438GP74</accession>
<protein>
    <recommendedName>
        <fullName evidence="3">Reverse transcriptase zinc-binding domain-containing protein</fullName>
    </recommendedName>
</protein>
<comment type="caution">
    <text evidence="1">The sequence shown here is derived from an EMBL/GenBank/DDBJ whole genome shotgun (WGS) entry which is preliminary data.</text>
</comment>
<evidence type="ECO:0008006" key="3">
    <source>
        <dbReference type="Google" id="ProtNLM"/>
    </source>
</evidence>
<dbReference type="Proteomes" id="UP000288805">
    <property type="component" value="Unassembled WGS sequence"/>
</dbReference>
<gene>
    <name evidence="1" type="ORF">CK203_055870</name>
</gene>
<organism evidence="1 2">
    <name type="scientific">Vitis vinifera</name>
    <name type="common">Grape</name>
    <dbReference type="NCBI Taxonomy" id="29760"/>
    <lineage>
        <taxon>Eukaryota</taxon>
        <taxon>Viridiplantae</taxon>
        <taxon>Streptophyta</taxon>
        <taxon>Embryophyta</taxon>
        <taxon>Tracheophyta</taxon>
        <taxon>Spermatophyta</taxon>
        <taxon>Magnoliopsida</taxon>
        <taxon>eudicotyledons</taxon>
        <taxon>Gunneridae</taxon>
        <taxon>Pentapetalae</taxon>
        <taxon>rosids</taxon>
        <taxon>Vitales</taxon>
        <taxon>Vitaceae</taxon>
        <taxon>Viteae</taxon>
        <taxon>Vitis</taxon>
    </lineage>
</organism>
<dbReference type="AlphaFoldDB" id="A0A438GP74"/>
<proteinExistence type="predicted"/>